<dbReference type="InterPro" id="IPR052602">
    <property type="entry name" value="Growth_transcription_reg"/>
</dbReference>
<evidence type="ECO:0000259" key="7">
    <source>
        <dbReference type="PROSITE" id="PS51190"/>
    </source>
</evidence>
<feature type="compositionally biased region" description="Basic and acidic residues" evidence="5">
    <location>
        <begin position="2193"/>
        <end position="2204"/>
    </location>
</feature>
<accession>A0A8J6HA25</accession>
<reference evidence="8" key="2">
    <citation type="submission" date="2021-08" db="EMBL/GenBank/DDBJ databases">
        <authorList>
            <person name="Eriksson T."/>
        </authorList>
    </citation>
    <scope>NUCLEOTIDE SEQUENCE</scope>
    <source>
        <strain evidence="8">Stoneville</strain>
        <tissue evidence="8">Whole head</tissue>
    </source>
</reference>
<keyword evidence="2" id="KW-0333">Golgi apparatus</keyword>
<dbReference type="SMART" id="SM01343">
    <property type="entry name" value="FATC"/>
    <property type="match status" value="1"/>
</dbReference>
<dbReference type="GO" id="GO:0005783">
    <property type="term" value="C:endoplasmic reticulum"/>
    <property type="evidence" value="ECO:0007669"/>
    <property type="project" value="TreeGrafter"/>
</dbReference>
<dbReference type="Gene3D" id="1.10.287.1490">
    <property type="match status" value="1"/>
</dbReference>
<dbReference type="InterPro" id="IPR000403">
    <property type="entry name" value="PI3/4_kinase_cat_dom"/>
</dbReference>
<feature type="compositionally biased region" description="Basic and acidic residues" evidence="5">
    <location>
        <begin position="1676"/>
        <end position="1689"/>
    </location>
</feature>
<feature type="region of interest" description="Disordered" evidence="5">
    <location>
        <begin position="2193"/>
        <end position="2252"/>
    </location>
</feature>
<feature type="coiled-coil region" evidence="4">
    <location>
        <begin position="2300"/>
        <end position="2334"/>
    </location>
</feature>
<sequence length="2395" mass="271656">MACENVLKTMRKGRETLLTLLEAFVYDPLIDWTVGGEVLAGTTFGISSNTSSKQSKKDLEKEVTLSMFNVRCTEMRVEWNENKDNILKDIPPMFGNFNSWLDIHKKITETEDYLQDLHQQMALVKEAEAHGANKHNLYNLPSRYEIYCKTQDAMKTAKKDIDKIMNEAEVHITAYLEALKLLESPQFVRWMSELKTPGSDMNIFDLVKEFLHNAGKNDVITQCEQSENDVEQLSKLQNVSIRRSLQLLQEYHAILTQCPKSYIEDHRMYLFLKWSKFMLDAKTVESCDTVYDKFRLFLDLSNAKHTLQFSYSLDAFYKETITQVNKLYEELTKIRTQESNAALEKLYANARLGVSTFLNCEKGATNAFEFVIANELVLLNKNFLTLETAASRSGDLLIKLTSRDGDWFLDELVLNSTRVVEMINNLPLKPDGEDERFLKVLNGIRNANNVYKGLHELHFNFHTIILPESMKKIQSEEATVLQMIADLGSLIGELGTTIPEMITQLEKILSCLFMQMDMNPSYELILERVATIRAKFQTLVQTQTDALSAGKMLLMGFNGLFEKLSQEMHSLVNTLGSLDIPSSWKKLDQVKEAKSIAAHIFNPKVHEILEDIFLLKRLQAMSEFFGLTLEMCQSFKKGSGKHVVFNDEQLVKPVRQFIADFISRQLLGITTEAVAYTVCFLLQNLSLDVAHEIEQKDIGAETKVPLDELCHKAWNYLLKQGVFTQNLVSQASGFSANLKSAWEKIQEPKKIELKLTVLQSSAMRIQNQLTVYNFMYEEILTQLHVYTGVRSKFIMDLKSEMTTLKTVHAKLIEAREKQQCLVDNAYQRLNWAKGANPNVIEISAAFESAVTSRDGRLNQEQTIGDKVLTACKVILQHELLRTHCNESKAYDKLFLNSFEKWRIACQYTSSRNDVLTPTEESIMNLLTSDLLHNPKWLEAISEIISDLITMSQKKLGEEKAGLMCLAEEASASLEKFKEVYNVHCKLMGDVKSLIKSMTKIEDYGVQTQQFITDYRQYIDNFSSLFSKFKKEMTIDDVVSCIDHLHFLEQHTEPIYGDLLNLEAKRNRPQLTRQDCISASPLKMSKQESTAKGQQRNAYAVNVWRRVKMKLEGRDPDPGRKYTSQEQVDYVIREATNLDNLALLYEGWTPWMSWFDASGFASIAKSALREAQRTIDKALDIKDDEINPVPANTPIDTNSDDFFGTWGLTQSGQIKDAKKDADAAKLPPKLQSSLWGSFTGSFFDANKDDPKTPSIDSLDDSIDTGSEHFSRSKLVVQQSDDGDSHYSRLSSTETDEETIVNESEENAPERMVEIQLDSPENPSADQCVVKRRDKPSSSFTNRLSVISSESGKNSSESVELITCSTECTTSPESELLSGEHSISTSSSARAKQTSESVEVLADSLTSPSSVEIINSDSVDCKNLDEFASPLESPLADEEASPCVEKTSPDSVEVIPEDQEESVAEDTMSYTSISESTSATVLDQAFIHLKPQKMLKDTYNTTMTESDISLSPEKNHSFADAITRAPSRGGMHLPLTQVNQVLIDTQPQSSRQDLSTLLKNTNIIDIPQEDNVEAQIESCDEGSQSDRTVIAKDGGMDSSSDTSITETGMNSVYLKSLIADAMTEKSPEQADQTTKASHFMDLSQSMIDSNQGNVVLENISISQLDMPPRENSPVSSESRSDLVKIGSDHTSGHTSGDELETTTSSDIEIISSPNGDSSSTQSRQSPAKQTCVKNKSEGTKVDLLCKMTMKKAKGHTRELSETSSVSDDSHSSEVDRLIKRISEMTEILESRESKLIDMNRRNAELQELNTDLKHQLDTMLTKQLESADLSQVTEEYTQRLSALEKKFQQAIREKDTLRKQLEQSKLEAATRLSKTDLESLINEKDEVIKELREEGEKLSKQQLQHSNIIKKLRAKEKENESTMKHLKETIEDLSSETDRLKRSLTAKEEVERSQIEAVHQLTAKNKKLESEVTKLQGQLDDLTQKYDTAKKSLDAAKKELVDKNKASSELVAREHKLESLENEKRQAESQNAAIIDELDELRTSLRQLDLDYAKKEQVLRNENNELLRRLEDAEARNEELSQSVLEVSKPLVRQLESLQATHTIKVTNFEKIEQELTLKINELQSRLQTSLNTERVVKDESITLRSKLSEVESEISSLKHQNEMVRMELEQRKTEKQMAEQDLRREVDELKEKLKREKRKADDLSREASSLQDQLAVEKSANESERKKSTSTQDHPHLGRNSPQTGSNSPTLSLGKMSVAESLGSSFWSQDEPFEMGQAPRYTNMFEMQMLQTNLKQRDGEVQQLQWELNRREQERSLLNLEISSLLTRVDELESKCKDCDVLKEQQTELQQQYDTLCQLFGEKVEENEELKLDLQDVKEMYKSQIDELLKKQNQIS</sequence>
<feature type="region of interest" description="Disordered" evidence="5">
    <location>
        <begin position="1429"/>
        <end position="1451"/>
    </location>
</feature>
<feature type="domain" description="FATC" evidence="7">
    <location>
        <begin position="1119"/>
        <end position="1151"/>
    </location>
</feature>
<feature type="compositionally biased region" description="Polar residues" evidence="5">
    <location>
        <begin position="1379"/>
        <end position="1393"/>
    </location>
</feature>
<comment type="caution">
    <text evidence="8">The sequence shown here is derived from an EMBL/GenBank/DDBJ whole genome shotgun (WGS) entry which is preliminary data.</text>
</comment>
<keyword evidence="3 4" id="KW-0175">Coiled coil</keyword>
<feature type="domain" description="PI3K/PI4K catalytic" evidence="6">
    <location>
        <begin position="1"/>
        <end position="79"/>
    </location>
</feature>
<dbReference type="InterPro" id="IPR022091">
    <property type="entry name" value="TMF_TATA-bd"/>
</dbReference>
<feature type="compositionally biased region" description="Polar residues" evidence="5">
    <location>
        <begin position="2239"/>
        <end position="2250"/>
    </location>
</feature>
<feature type="compositionally biased region" description="Acidic residues" evidence="5">
    <location>
        <begin position="1292"/>
        <end position="1305"/>
    </location>
</feature>
<proteinExistence type="predicted"/>
<dbReference type="Proteomes" id="UP000719412">
    <property type="component" value="Unassembled WGS sequence"/>
</dbReference>
<evidence type="ECO:0000259" key="6">
    <source>
        <dbReference type="PROSITE" id="PS50290"/>
    </source>
</evidence>
<dbReference type="Pfam" id="PF02260">
    <property type="entry name" value="FATC"/>
    <property type="match status" value="1"/>
</dbReference>
<evidence type="ECO:0000256" key="3">
    <source>
        <dbReference type="ARBA" id="ARBA00023054"/>
    </source>
</evidence>
<organism evidence="8 9">
    <name type="scientific">Tenebrio molitor</name>
    <name type="common">Yellow mealworm beetle</name>
    <dbReference type="NCBI Taxonomy" id="7067"/>
    <lineage>
        <taxon>Eukaryota</taxon>
        <taxon>Metazoa</taxon>
        <taxon>Ecdysozoa</taxon>
        <taxon>Arthropoda</taxon>
        <taxon>Hexapoda</taxon>
        <taxon>Insecta</taxon>
        <taxon>Pterygota</taxon>
        <taxon>Neoptera</taxon>
        <taxon>Endopterygota</taxon>
        <taxon>Coleoptera</taxon>
        <taxon>Polyphaga</taxon>
        <taxon>Cucujiformia</taxon>
        <taxon>Tenebrionidae</taxon>
        <taxon>Tenebrio</taxon>
    </lineage>
</organism>
<dbReference type="PROSITE" id="PS51190">
    <property type="entry name" value="FATC"/>
    <property type="match status" value="1"/>
</dbReference>
<dbReference type="GO" id="GO:0005794">
    <property type="term" value="C:Golgi apparatus"/>
    <property type="evidence" value="ECO:0007669"/>
    <property type="project" value="UniProtKB-SubCell"/>
</dbReference>
<feature type="compositionally biased region" description="Low complexity" evidence="5">
    <location>
        <begin position="1343"/>
        <end position="1356"/>
    </location>
</feature>
<dbReference type="EMBL" id="JABDTM020027447">
    <property type="protein sequence ID" value="KAH0810511.1"/>
    <property type="molecule type" value="Genomic_DNA"/>
</dbReference>
<evidence type="ECO:0000256" key="2">
    <source>
        <dbReference type="ARBA" id="ARBA00023034"/>
    </source>
</evidence>
<feature type="region of interest" description="Disordered" evidence="5">
    <location>
        <begin position="1660"/>
        <end position="1732"/>
    </location>
</feature>
<comment type="subcellular location">
    <subcellularLocation>
        <location evidence="1">Golgi apparatus</location>
    </subcellularLocation>
</comment>
<feature type="compositionally biased region" description="Low complexity" evidence="5">
    <location>
        <begin position="1699"/>
        <end position="1710"/>
    </location>
</feature>
<feature type="region of interest" description="Disordered" evidence="5">
    <location>
        <begin position="1275"/>
        <end position="1356"/>
    </location>
</feature>
<feature type="compositionally biased region" description="Polar residues" evidence="5">
    <location>
        <begin position="1711"/>
        <end position="1731"/>
    </location>
</feature>
<reference evidence="8" key="1">
    <citation type="journal article" date="2020" name="J Insects Food Feed">
        <title>The yellow mealworm (Tenebrio molitor) genome: a resource for the emerging insects as food and feed industry.</title>
        <authorList>
            <person name="Eriksson T."/>
            <person name="Andere A."/>
            <person name="Kelstrup H."/>
            <person name="Emery V."/>
            <person name="Picard C."/>
        </authorList>
    </citation>
    <scope>NUCLEOTIDE SEQUENCE</scope>
    <source>
        <strain evidence="8">Stoneville</strain>
        <tissue evidence="8">Whole head</tissue>
    </source>
</reference>
<feature type="region of interest" description="Disordered" evidence="5">
    <location>
        <begin position="1750"/>
        <end position="1771"/>
    </location>
</feature>
<protein>
    <submittedName>
        <fullName evidence="8">Uncharacterized protein</fullName>
    </submittedName>
</protein>
<feature type="region of interest" description="Disordered" evidence="5">
    <location>
        <begin position="1369"/>
        <end position="1393"/>
    </location>
</feature>
<gene>
    <name evidence="8" type="ORF">GEV33_012283</name>
</gene>
<dbReference type="InterPro" id="IPR022092">
    <property type="entry name" value="TMF_DNA-bd"/>
</dbReference>
<evidence type="ECO:0000313" key="9">
    <source>
        <dbReference type="Proteomes" id="UP000719412"/>
    </source>
</evidence>
<keyword evidence="9" id="KW-1185">Reference proteome</keyword>
<dbReference type="PANTHER" id="PTHR46515:SF1">
    <property type="entry name" value="TATA ELEMENT MODULATORY FACTOR"/>
    <property type="match status" value="1"/>
</dbReference>
<dbReference type="PROSITE" id="PS50290">
    <property type="entry name" value="PI3_4_KINASE_3"/>
    <property type="match status" value="1"/>
</dbReference>
<dbReference type="InterPro" id="IPR003152">
    <property type="entry name" value="FATC_dom"/>
</dbReference>
<name>A0A8J6HA25_TENMO</name>
<evidence type="ECO:0000256" key="5">
    <source>
        <dbReference type="SAM" id="MobiDB-lite"/>
    </source>
</evidence>
<evidence type="ECO:0000256" key="4">
    <source>
        <dbReference type="SAM" id="Coils"/>
    </source>
</evidence>
<evidence type="ECO:0000256" key="1">
    <source>
        <dbReference type="ARBA" id="ARBA00004555"/>
    </source>
</evidence>
<evidence type="ECO:0000313" key="8">
    <source>
        <dbReference type="EMBL" id="KAH0810511.1"/>
    </source>
</evidence>
<dbReference type="Pfam" id="PF12329">
    <property type="entry name" value="TMF_DNA_bd"/>
    <property type="match status" value="1"/>
</dbReference>
<dbReference type="PANTHER" id="PTHR46515">
    <property type="entry name" value="TATA ELEMENT MODULATORY FACTOR TMF1"/>
    <property type="match status" value="1"/>
</dbReference>
<dbReference type="Pfam" id="PF12325">
    <property type="entry name" value="TMF_TATA_bd"/>
    <property type="match status" value="1"/>
</dbReference>